<dbReference type="GO" id="GO:0046872">
    <property type="term" value="F:metal ion binding"/>
    <property type="evidence" value="ECO:0007669"/>
    <property type="project" value="UniProtKB-UniRule"/>
</dbReference>
<dbReference type="AlphaFoldDB" id="A0A7S0CKV9"/>
<feature type="binding site" evidence="8">
    <location>
        <position position="242"/>
    </location>
    <ligand>
        <name>Zn(2+)</name>
        <dbReference type="ChEBI" id="CHEBI:29105"/>
        <note>ligand shared between dimeric partners</note>
    </ligand>
</feature>
<accession>A0A7S0CKV9</accession>
<evidence type="ECO:0000256" key="7">
    <source>
        <dbReference type="PIRSR" id="PIRSR604361-1"/>
    </source>
</evidence>
<dbReference type="EMBL" id="HBEL01048535">
    <property type="protein sequence ID" value="CAD8426301.1"/>
    <property type="molecule type" value="Transcribed_RNA"/>
</dbReference>
<comment type="pathway">
    <text evidence="1 9">Secondary metabolite metabolism; methylglyoxal degradation; (R)-lactate from methylglyoxal: step 1/2.</text>
</comment>
<dbReference type="InterPro" id="IPR004360">
    <property type="entry name" value="Glyas_Fos-R_dOase_dom"/>
</dbReference>
<dbReference type="PANTHER" id="PTHR10374">
    <property type="entry name" value="LACTOYLGLUTATHIONE LYASE GLYOXALASE I"/>
    <property type="match status" value="1"/>
</dbReference>
<feature type="binding site" evidence="8">
    <location>
        <position position="168"/>
    </location>
    <ligand>
        <name>Zn(2+)</name>
        <dbReference type="ChEBI" id="CHEBI:29105"/>
        <note>ligand shared between dimeric partners</note>
    </ligand>
</feature>
<feature type="binding site" evidence="8">
    <location>
        <position position="101"/>
    </location>
    <ligand>
        <name>Zn(2+)</name>
        <dbReference type="ChEBI" id="CHEBI:29105"/>
        <note>ligand shared between dimeric partners</note>
    </ligand>
</feature>
<evidence type="ECO:0000256" key="5">
    <source>
        <dbReference type="ARBA" id="ARBA00022833"/>
    </source>
</evidence>
<comment type="function">
    <text evidence="9">Catalyzes the conversion of hemimercaptal, formed from methylglyoxal and glutathione, to S-lactoylglutathione.</text>
</comment>
<protein>
    <recommendedName>
        <fullName evidence="3 9">Lactoylglutathione lyase</fullName>
        <ecNumber evidence="3 9">4.4.1.5</ecNumber>
    </recommendedName>
    <alternativeName>
        <fullName evidence="9">Glyoxalase I</fullName>
    </alternativeName>
</protein>
<feature type="domain" description="VOC" evidence="10">
    <location>
        <begin position="1"/>
        <end position="87"/>
    </location>
</feature>
<dbReference type="PROSITE" id="PS00934">
    <property type="entry name" value="GLYOXALASE_I_1"/>
    <property type="match status" value="1"/>
</dbReference>
<dbReference type="GO" id="GO:0004462">
    <property type="term" value="F:lactoylglutathione lyase activity"/>
    <property type="evidence" value="ECO:0007669"/>
    <property type="project" value="UniProtKB-UniRule"/>
</dbReference>
<keyword evidence="5 8" id="KW-0862">Zinc</keyword>
<sequence length="259" mass="29247">MWSIEGTALELTHNYGTEDPSFKGYHVGNQGNDGFGHVAFNTDDVYAACEKMETMGVTFQKKPNEGRMKGLAFAHDPDGYWVEIVKRSETGKIQNYFNFSQTMLRIKDPKKSIPFYEAMGMKVVRQKNYGDFSNYFLSSNCEGIDVEEILSDAEAKARIGQMFGPVLELTHNHGTEHDDAFHHYNGNEEERQGFGHIGFLVDDVYVACDNIRTMGYGFKKEPDGGSMKGLAFAYDPDGYLVEIIKRHGIEFGDLKVDKK</sequence>
<dbReference type="NCBIfam" id="TIGR00068">
    <property type="entry name" value="glyox_I"/>
    <property type="match status" value="1"/>
</dbReference>
<dbReference type="PANTHER" id="PTHR10374:SF30">
    <property type="entry name" value="LACTOYLGLUTATHIONE LYASE"/>
    <property type="match status" value="1"/>
</dbReference>
<dbReference type="EC" id="4.4.1.5" evidence="3 9"/>
<proteinExistence type="inferred from homology"/>
<dbReference type="PROSITE" id="PS51819">
    <property type="entry name" value="VOC"/>
    <property type="match status" value="2"/>
</dbReference>
<reference evidence="11" key="1">
    <citation type="submission" date="2021-01" db="EMBL/GenBank/DDBJ databases">
        <authorList>
            <person name="Corre E."/>
            <person name="Pelletier E."/>
            <person name="Niang G."/>
            <person name="Scheremetjew M."/>
            <person name="Finn R."/>
            <person name="Kale V."/>
            <person name="Holt S."/>
            <person name="Cochrane G."/>
            <person name="Meng A."/>
            <person name="Brown T."/>
            <person name="Cohen L."/>
        </authorList>
    </citation>
    <scope>NUCLEOTIDE SEQUENCE</scope>
    <source>
        <strain evidence="11">CCAP1064/1</strain>
    </source>
</reference>
<dbReference type="Pfam" id="PF00903">
    <property type="entry name" value="Glyoxalase"/>
    <property type="match status" value="2"/>
</dbReference>
<feature type="binding site" evidence="8">
    <location>
        <position position="196"/>
    </location>
    <ligand>
        <name>Zn(2+)</name>
        <dbReference type="ChEBI" id="CHEBI:29105"/>
        <note>ligand shared between dimeric partners</note>
    </ligand>
</feature>
<comment type="catalytic activity">
    <reaction evidence="9">
        <text>(R)-S-lactoylglutathione = methylglyoxal + glutathione</text>
        <dbReference type="Rhea" id="RHEA:19069"/>
        <dbReference type="ChEBI" id="CHEBI:17158"/>
        <dbReference type="ChEBI" id="CHEBI:57474"/>
        <dbReference type="ChEBI" id="CHEBI:57925"/>
        <dbReference type="EC" id="4.4.1.5"/>
    </reaction>
</comment>
<evidence type="ECO:0000256" key="6">
    <source>
        <dbReference type="ARBA" id="ARBA00023239"/>
    </source>
</evidence>
<dbReference type="SUPFAM" id="SSF54593">
    <property type="entry name" value="Glyoxalase/Bleomycin resistance protein/Dihydroxybiphenyl dioxygenase"/>
    <property type="match status" value="2"/>
</dbReference>
<dbReference type="PROSITE" id="PS00935">
    <property type="entry name" value="GLYOXALASE_I_2"/>
    <property type="match status" value="1"/>
</dbReference>
<feature type="domain" description="VOC" evidence="10">
    <location>
        <begin position="98"/>
        <end position="246"/>
    </location>
</feature>
<evidence type="ECO:0000256" key="2">
    <source>
        <dbReference type="ARBA" id="ARBA00010363"/>
    </source>
</evidence>
<name>A0A7S0CKV9_9STRA</name>
<gene>
    <name evidence="11" type="ORF">PINE0816_LOCUS22463</name>
</gene>
<evidence type="ECO:0000256" key="8">
    <source>
        <dbReference type="PIRSR" id="PIRSR604361-3"/>
    </source>
</evidence>
<evidence type="ECO:0000259" key="10">
    <source>
        <dbReference type="PROSITE" id="PS51819"/>
    </source>
</evidence>
<dbReference type="InterPro" id="IPR037523">
    <property type="entry name" value="VOC_core"/>
</dbReference>
<organism evidence="11">
    <name type="scientific">Proboscia inermis</name>
    <dbReference type="NCBI Taxonomy" id="420281"/>
    <lineage>
        <taxon>Eukaryota</taxon>
        <taxon>Sar</taxon>
        <taxon>Stramenopiles</taxon>
        <taxon>Ochrophyta</taxon>
        <taxon>Bacillariophyta</taxon>
        <taxon>Coscinodiscophyceae</taxon>
        <taxon>Rhizosoleniophycidae</taxon>
        <taxon>Rhizosoleniales</taxon>
        <taxon>Rhizosoleniaceae</taxon>
        <taxon>Proboscia</taxon>
    </lineage>
</organism>
<keyword evidence="4 8" id="KW-0479">Metal-binding</keyword>
<dbReference type="Gene3D" id="3.10.180.10">
    <property type="entry name" value="2,3-Dihydroxybiphenyl 1,2-Dioxygenase, domain 1"/>
    <property type="match status" value="2"/>
</dbReference>
<dbReference type="InterPro" id="IPR004361">
    <property type="entry name" value="Glyoxalase_1"/>
</dbReference>
<dbReference type="CDD" id="cd07233">
    <property type="entry name" value="GlxI_Zn"/>
    <property type="match status" value="2"/>
</dbReference>
<evidence type="ECO:0000313" key="11">
    <source>
        <dbReference type="EMBL" id="CAD8426301.1"/>
    </source>
</evidence>
<keyword evidence="6 9" id="KW-0456">Lyase</keyword>
<dbReference type="InterPro" id="IPR029068">
    <property type="entry name" value="Glyas_Bleomycin-R_OHBP_Dase"/>
</dbReference>
<evidence type="ECO:0000256" key="3">
    <source>
        <dbReference type="ARBA" id="ARBA00012081"/>
    </source>
</evidence>
<evidence type="ECO:0000256" key="9">
    <source>
        <dbReference type="RuleBase" id="RU361179"/>
    </source>
</evidence>
<comment type="cofactor">
    <cofactor evidence="8">
        <name>Zn(2+)</name>
        <dbReference type="ChEBI" id="CHEBI:29105"/>
    </cofactor>
    <text evidence="8">Binds 1 zinc ion per subunit. In the homodimer, two zinc ions are bound between subunits.</text>
</comment>
<feature type="active site" description="Proton donor/acceptor" evidence="7">
    <location>
        <position position="242"/>
    </location>
</feature>
<evidence type="ECO:0000256" key="4">
    <source>
        <dbReference type="ARBA" id="ARBA00022723"/>
    </source>
</evidence>
<comment type="similarity">
    <text evidence="2 9">Belongs to the glyoxalase I family.</text>
</comment>
<evidence type="ECO:0000256" key="1">
    <source>
        <dbReference type="ARBA" id="ARBA00005008"/>
    </source>
</evidence>
<dbReference type="InterPro" id="IPR018146">
    <property type="entry name" value="Glyoxalase_1_CS"/>
</dbReference>